<dbReference type="InterPro" id="IPR013785">
    <property type="entry name" value="Aldolase_TIM"/>
</dbReference>
<organism evidence="6 7">
    <name type="scientific">Blautia wexlerae</name>
    <dbReference type="NCBI Taxonomy" id="418240"/>
    <lineage>
        <taxon>Bacteria</taxon>
        <taxon>Bacillati</taxon>
        <taxon>Bacillota</taxon>
        <taxon>Clostridia</taxon>
        <taxon>Lachnospirales</taxon>
        <taxon>Lachnospiraceae</taxon>
        <taxon>Blautia</taxon>
    </lineage>
</organism>
<name>A0A6L8T5E0_9FIRM</name>
<dbReference type="GeneID" id="75078919"/>
<evidence type="ECO:0000256" key="2">
    <source>
        <dbReference type="ARBA" id="ARBA00022723"/>
    </source>
</evidence>
<dbReference type="InterPro" id="IPR050377">
    <property type="entry name" value="Radical_SAM_PqqE_MftC-like"/>
</dbReference>
<dbReference type="PROSITE" id="PS51918">
    <property type="entry name" value="RADICAL_SAM"/>
    <property type="match status" value="1"/>
</dbReference>
<comment type="caution">
    <text evidence="6">The sequence shown here is derived from an EMBL/GenBank/DDBJ whole genome shotgun (WGS) entry which is preliminary data.</text>
</comment>
<dbReference type="SUPFAM" id="SSF102114">
    <property type="entry name" value="Radical SAM enzymes"/>
    <property type="match status" value="1"/>
</dbReference>
<dbReference type="PANTHER" id="PTHR11228:SF7">
    <property type="entry name" value="PQQA PEPTIDE CYCLASE"/>
    <property type="match status" value="1"/>
</dbReference>
<dbReference type="Gene3D" id="3.20.20.70">
    <property type="entry name" value="Aldolase class I"/>
    <property type="match status" value="1"/>
</dbReference>
<dbReference type="InterPro" id="IPR058240">
    <property type="entry name" value="rSAM_sf"/>
</dbReference>
<dbReference type="NCBIfam" id="TIGR04085">
    <property type="entry name" value="rSAM_more_4Fe4S"/>
    <property type="match status" value="1"/>
</dbReference>
<evidence type="ECO:0000256" key="3">
    <source>
        <dbReference type="ARBA" id="ARBA00023004"/>
    </source>
</evidence>
<keyword evidence="3" id="KW-0408">Iron</keyword>
<dbReference type="SFLD" id="SFLDG01386">
    <property type="entry name" value="main_SPASM_domain-containing"/>
    <property type="match status" value="1"/>
</dbReference>
<evidence type="ECO:0000313" key="7">
    <source>
        <dbReference type="Proteomes" id="UP000477285"/>
    </source>
</evidence>
<dbReference type="GO" id="GO:0003824">
    <property type="term" value="F:catalytic activity"/>
    <property type="evidence" value="ECO:0007669"/>
    <property type="project" value="InterPro"/>
</dbReference>
<keyword evidence="4" id="KW-0411">Iron-sulfur</keyword>
<dbReference type="InterPro" id="IPR006638">
    <property type="entry name" value="Elp3/MiaA/NifB-like_rSAM"/>
</dbReference>
<evidence type="ECO:0000259" key="5">
    <source>
        <dbReference type="PROSITE" id="PS51918"/>
    </source>
</evidence>
<dbReference type="EMBL" id="WWVQ01000050">
    <property type="protein sequence ID" value="MZL34734.1"/>
    <property type="molecule type" value="Genomic_DNA"/>
</dbReference>
<feature type="domain" description="Radical SAM core" evidence="5">
    <location>
        <begin position="82"/>
        <end position="299"/>
    </location>
</feature>
<dbReference type="PANTHER" id="PTHR11228">
    <property type="entry name" value="RADICAL SAM DOMAIN PROTEIN"/>
    <property type="match status" value="1"/>
</dbReference>
<dbReference type="InterPro" id="IPR007197">
    <property type="entry name" value="rSAM"/>
</dbReference>
<dbReference type="GO" id="GO:0046872">
    <property type="term" value="F:metal ion binding"/>
    <property type="evidence" value="ECO:0007669"/>
    <property type="project" value="UniProtKB-KW"/>
</dbReference>
<dbReference type="Proteomes" id="UP000477285">
    <property type="component" value="Unassembled WGS sequence"/>
</dbReference>
<reference evidence="6 7" key="1">
    <citation type="journal article" date="2019" name="Nat. Med.">
        <title>A library of human gut bacterial isolates paired with longitudinal multiomics data enables mechanistic microbiome research.</title>
        <authorList>
            <person name="Poyet M."/>
            <person name="Groussin M."/>
            <person name="Gibbons S.M."/>
            <person name="Avila-Pacheco J."/>
            <person name="Jiang X."/>
            <person name="Kearney S.M."/>
            <person name="Perrotta A.R."/>
            <person name="Berdy B."/>
            <person name="Zhao S."/>
            <person name="Lieberman T.D."/>
            <person name="Swanson P.K."/>
            <person name="Smith M."/>
            <person name="Roesemann S."/>
            <person name="Alexander J.E."/>
            <person name="Rich S.A."/>
            <person name="Livny J."/>
            <person name="Vlamakis H."/>
            <person name="Clish C."/>
            <person name="Bullock K."/>
            <person name="Deik A."/>
            <person name="Scott J."/>
            <person name="Pierce K.A."/>
            <person name="Xavier R.J."/>
            <person name="Alm E.J."/>
        </authorList>
    </citation>
    <scope>NUCLEOTIDE SEQUENCE [LARGE SCALE GENOMIC DNA]</scope>
    <source>
        <strain evidence="6 7">BIOML-A1</strain>
    </source>
</reference>
<accession>A0A6L8T5E0</accession>
<dbReference type="SFLD" id="SFLDG01067">
    <property type="entry name" value="SPASM/twitch_domain_containing"/>
    <property type="match status" value="1"/>
</dbReference>
<dbReference type="RefSeq" id="WP_025578764.1">
    <property type="nucleotide sequence ID" value="NZ_WWVI01000048.1"/>
</dbReference>
<dbReference type="SFLD" id="SFLDS00029">
    <property type="entry name" value="Radical_SAM"/>
    <property type="match status" value="1"/>
</dbReference>
<keyword evidence="1" id="KW-0949">S-adenosyl-L-methionine</keyword>
<evidence type="ECO:0000256" key="4">
    <source>
        <dbReference type="ARBA" id="ARBA00023014"/>
    </source>
</evidence>
<dbReference type="Pfam" id="PF13186">
    <property type="entry name" value="SPASM"/>
    <property type="match status" value="1"/>
</dbReference>
<dbReference type="Pfam" id="PF04055">
    <property type="entry name" value="Radical_SAM"/>
    <property type="match status" value="1"/>
</dbReference>
<gene>
    <name evidence="6" type="ORF">GT728_16420</name>
</gene>
<evidence type="ECO:0000313" key="6">
    <source>
        <dbReference type="EMBL" id="MZL34734.1"/>
    </source>
</evidence>
<dbReference type="AlphaFoldDB" id="A0A6L8T5E0"/>
<evidence type="ECO:0000256" key="1">
    <source>
        <dbReference type="ARBA" id="ARBA00022691"/>
    </source>
</evidence>
<protein>
    <submittedName>
        <fullName evidence="6">Radical SAM protein</fullName>
    </submittedName>
</protein>
<dbReference type="InterPro" id="IPR023885">
    <property type="entry name" value="4Fe4S-binding_SPASM_dom"/>
</dbReference>
<dbReference type="SMART" id="SM00729">
    <property type="entry name" value="Elp3"/>
    <property type="match status" value="1"/>
</dbReference>
<dbReference type="GO" id="GO:0051536">
    <property type="term" value="F:iron-sulfur cluster binding"/>
    <property type="evidence" value="ECO:0007669"/>
    <property type="project" value="UniProtKB-KW"/>
</dbReference>
<proteinExistence type="predicted"/>
<dbReference type="CDD" id="cd01335">
    <property type="entry name" value="Radical_SAM"/>
    <property type="match status" value="1"/>
</dbReference>
<keyword evidence="2" id="KW-0479">Metal-binding</keyword>
<sequence length="403" mass="47269">MFSVDTRILRYKEKRILLNTSNGLWIRVSQKVYNLFVLVEKEGLSFNQLLESLYDEEDREYMKSVYNKMIEIGIVEKTEGEVRGNRTVLFEITRRCNLHCRHCCVNAERETDYEMSFDNLVMALNRIINWKPKQISLTGGEPLVRKDIFDILKYLNKKFNGRVTLSTNGTLINEENVGVLIRYLDQIDISIDGVDEATCSRIRGRGVFEQIIQTVHLLHEKGFYEITLSMISDKFHRKMEEEFYRMNEELGTTPIVRSFAPVGRGKESGGFLEHDQYYSPIPAINKPVIQACSCKAGEEKLLINYRGNIYPCQYFVQDEFCMGNILENQDFPFEINMNMAAVWNYFPQNYEKCSTCPVNIFCWPCPGELYLYSDLNQTDNFEKICKFQKKFLYKKIWDEDVLV</sequence>